<feature type="transmembrane region" description="Helical" evidence="2">
    <location>
        <begin position="77"/>
        <end position="96"/>
    </location>
</feature>
<evidence type="ECO:0000256" key="1">
    <source>
        <dbReference type="SAM" id="Coils"/>
    </source>
</evidence>
<organism evidence="3">
    <name type="scientific">Brassica oleracea</name>
    <name type="common">Wild cabbage</name>
    <dbReference type="NCBI Taxonomy" id="3712"/>
    <lineage>
        <taxon>Eukaryota</taxon>
        <taxon>Viridiplantae</taxon>
        <taxon>Streptophyta</taxon>
        <taxon>Embryophyta</taxon>
        <taxon>Tracheophyta</taxon>
        <taxon>Spermatophyta</taxon>
        <taxon>Magnoliopsida</taxon>
        <taxon>eudicotyledons</taxon>
        <taxon>Gunneridae</taxon>
        <taxon>Pentapetalae</taxon>
        <taxon>rosids</taxon>
        <taxon>malvids</taxon>
        <taxon>Brassicales</taxon>
        <taxon>Brassicaceae</taxon>
        <taxon>Brassiceae</taxon>
        <taxon>Brassica</taxon>
    </lineage>
</organism>
<gene>
    <name evidence="3" type="ORF">BOLC9T58941H</name>
</gene>
<evidence type="ECO:0000313" key="3">
    <source>
        <dbReference type="EMBL" id="VDD33618.1"/>
    </source>
</evidence>
<dbReference type="EMBL" id="LR031875">
    <property type="protein sequence ID" value="VDD33618.1"/>
    <property type="molecule type" value="Genomic_DNA"/>
</dbReference>
<evidence type="ECO:0000256" key="2">
    <source>
        <dbReference type="SAM" id="Phobius"/>
    </source>
</evidence>
<keyword evidence="2" id="KW-1133">Transmembrane helix</keyword>
<reference evidence="3" key="1">
    <citation type="submission" date="2018-11" db="EMBL/GenBank/DDBJ databases">
        <authorList>
            <consortium name="Genoscope - CEA"/>
            <person name="William W."/>
        </authorList>
    </citation>
    <scope>NUCLEOTIDE SEQUENCE</scope>
</reference>
<proteinExistence type="predicted"/>
<keyword evidence="2" id="KW-0472">Membrane</keyword>
<sequence>MKISLLEARDQIRRLEDEIKILLESNSDINSQLARMVDSTNSVAELTESLTIEAEESKALQLELTKTVERERLLRQFMVISWVGFAALTAIIVTMVKK</sequence>
<keyword evidence="1" id="KW-0175">Coiled coil</keyword>
<accession>A0A3P6E2S5</accession>
<name>A0A3P6E2S5_BRAOL</name>
<feature type="coiled-coil region" evidence="1">
    <location>
        <begin position="5"/>
        <end position="32"/>
    </location>
</feature>
<dbReference type="AlphaFoldDB" id="A0A3P6E2S5"/>
<protein>
    <submittedName>
        <fullName evidence="3">Uncharacterized protein</fullName>
    </submittedName>
</protein>
<keyword evidence="2" id="KW-0812">Transmembrane</keyword>